<dbReference type="RefSeq" id="WP_262684520.1">
    <property type="nucleotide sequence ID" value="NZ_JAOQIO010000038.1"/>
</dbReference>
<gene>
    <name evidence="1" type="ORF">OB236_13940</name>
</gene>
<keyword evidence="1" id="KW-0378">Hydrolase</keyword>
<dbReference type="Proteomes" id="UP001652445">
    <property type="component" value="Unassembled WGS sequence"/>
</dbReference>
<dbReference type="CDD" id="cd08994">
    <property type="entry name" value="GH43_62_32_68_117_130-like"/>
    <property type="match status" value="1"/>
</dbReference>
<evidence type="ECO:0000313" key="2">
    <source>
        <dbReference type="Proteomes" id="UP001652445"/>
    </source>
</evidence>
<proteinExistence type="predicted"/>
<protein>
    <submittedName>
        <fullName evidence="1">Glycoside hydrolase family protein</fullName>
    </submittedName>
</protein>
<dbReference type="InterPro" id="IPR023296">
    <property type="entry name" value="Glyco_hydro_beta-prop_sf"/>
</dbReference>
<organism evidence="1 2">
    <name type="scientific">Paenibacillus baimaensis</name>
    <dbReference type="NCBI Taxonomy" id="2982185"/>
    <lineage>
        <taxon>Bacteria</taxon>
        <taxon>Bacillati</taxon>
        <taxon>Bacillota</taxon>
        <taxon>Bacilli</taxon>
        <taxon>Bacillales</taxon>
        <taxon>Paenibacillaceae</taxon>
        <taxon>Paenibacillus</taxon>
    </lineage>
</organism>
<keyword evidence="2" id="KW-1185">Reference proteome</keyword>
<dbReference type="Gene3D" id="2.115.10.20">
    <property type="entry name" value="Glycosyl hydrolase domain, family 43"/>
    <property type="match status" value="1"/>
</dbReference>
<dbReference type="SUPFAM" id="SSF75005">
    <property type="entry name" value="Arabinanase/levansucrase/invertase"/>
    <property type="match status" value="2"/>
</dbReference>
<evidence type="ECO:0000313" key="1">
    <source>
        <dbReference type="EMBL" id="MCU6793219.1"/>
    </source>
</evidence>
<dbReference type="GO" id="GO:0016787">
    <property type="term" value="F:hydrolase activity"/>
    <property type="evidence" value="ECO:0007669"/>
    <property type="project" value="UniProtKB-KW"/>
</dbReference>
<comment type="caution">
    <text evidence="1">The sequence shown here is derived from an EMBL/GenBank/DDBJ whole genome shotgun (WGS) entry which is preliminary data.</text>
</comment>
<reference evidence="1 2" key="1">
    <citation type="submission" date="2022-09" db="EMBL/GenBank/DDBJ databases">
        <authorList>
            <person name="Han X.L."/>
            <person name="Wang Q."/>
            <person name="Lu T."/>
        </authorList>
    </citation>
    <scope>NUCLEOTIDE SEQUENCE [LARGE SCALE GENOMIC DNA]</scope>
    <source>
        <strain evidence="1 2">WQ 127069</strain>
    </source>
</reference>
<sequence>MTTNLYERLLPAPRDGGFEMTGYWVWCGSVVQSEDGRFHMFASRWPKHLPMHPGWLAHSEVVRAVSDTPEGPYQFQEVVLPARGAQYWDGRSTHNPHIVKHGSKYLLYYMGTTYPFPDVAPGEKYDLDDARCIVARANKRIGLATADSVEGPWERLDKPILDVRPDKFDSYLTSNPAPCVHEDGSVLLIYKSRAYKGHTFSDMALGAAWADHYTGPYRAMSEEPIFPPSDIHLEDPFVWKTEDGYEMIAKDMNGNVGGEKHGGIHAHSRDGMNWQLAENPKAYSRQVTWDDGTTRRMGNFERPFLLFQNGKPTHLFAATADGDGNFGGRNTWNMVIPIRE</sequence>
<dbReference type="EMBL" id="JAOQIO010000038">
    <property type="protein sequence ID" value="MCU6793219.1"/>
    <property type="molecule type" value="Genomic_DNA"/>
</dbReference>
<accession>A0ABT2UEZ3</accession>
<name>A0ABT2UEZ3_9BACL</name>